<protein>
    <recommendedName>
        <fullName evidence="2">Transcriptional regulator MntR</fullName>
    </recommendedName>
</protein>
<keyword evidence="9" id="KW-1185">Reference proteome</keyword>
<evidence type="ECO:0000256" key="2">
    <source>
        <dbReference type="ARBA" id="ARBA00022386"/>
    </source>
</evidence>
<dbReference type="SMART" id="SM00529">
    <property type="entry name" value="HTH_DTXR"/>
    <property type="match status" value="1"/>
</dbReference>
<dbReference type="Proteomes" id="UP000525298">
    <property type="component" value="Unassembled WGS sequence"/>
</dbReference>
<evidence type="ECO:0000313" key="9">
    <source>
        <dbReference type="Proteomes" id="UP000525298"/>
    </source>
</evidence>
<gene>
    <name evidence="8" type="ORF">HNR65_002804</name>
</gene>
<comment type="function">
    <text evidence="6">In the presence of manganese, represses expression of mntH and mntS. Up-regulates expression of mntP.</text>
</comment>
<dbReference type="GO" id="GO:0003677">
    <property type="term" value="F:DNA binding"/>
    <property type="evidence" value="ECO:0007669"/>
    <property type="project" value="UniProtKB-KW"/>
</dbReference>
<dbReference type="GO" id="GO:0046983">
    <property type="term" value="F:protein dimerization activity"/>
    <property type="evidence" value="ECO:0007669"/>
    <property type="project" value="InterPro"/>
</dbReference>
<dbReference type="Pfam" id="PF01325">
    <property type="entry name" value="Fe_dep_repress"/>
    <property type="match status" value="1"/>
</dbReference>
<dbReference type="GO" id="GO:0003700">
    <property type="term" value="F:DNA-binding transcription factor activity"/>
    <property type="evidence" value="ECO:0007669"/>
    <property type="project" value="InterPro"/>
</dbReference>
<dbReference type="InterPro" id="IPR022687">
    <property type="entry name" value="HTH_DTXR"/>
</dbReference>
<reference evidence="8 9" key="1">
    <citation type="submission" date="2020-07" db="EMBL/GenBank/DDBJ databases">
        <title>Genomic Encyclopedia of Type Strains, Phase IV (KMG-IV): sequencing the most valuable type-strain genomes for metagenomic binning, comparative biology and taxonomic classification.</title>
        <authorList>
            <person name="Goeker M."/>
        </authorList>
    </citation>
    <scope>NUCLEOTIDE SEQUENCE [LARGE SCALE GENOMIC DNA]</scope>
    <source>
        <strain evidence="8 9">DSM 17721</strain>
    </source>
</reference>
<evidence type="ECO:0000256" key="1">
    <source>
        <dbReference type="ARBA" id="ARBA00007871"/>
    </source>
</evidence>
<dbReference type="InterPro" id="IPR036390">
    <property type="entry name" value="WH_DNA-bd_sf"/>
</dbReference>
<dbReference type="InterPro" id="IPR022689">
    <property type="entry name" value="Iron_dep_repressor"/>
</dbReference>
<dbReference type="GO" id="GO:0046914">
    <property type="term" value="F:transition metal ion binding"/>
    <property type="evidence" value="ECO:0007669"/>
    <property type="project" value="InterPro"/>
</dbReference>
<name>A0A7W0CB16_9BACT</name>
<dbReference type="InterPro" id="IPR036421">
    <property type="entry name" value="Fe_dep_repressor_sf"/>
</dbReference>
<comment type="caution">
    <text evidence="8">The sequence shown here is derived from an EMBL/GenBank/DDBJ whole genome shotgun (WGS) entry which is preliminary data.</text>
</comment>
<comment type="similarity">
    <text evidence="1">Belongs to the DtxR/MntR family.</text>
</comment>
<dbReference type="InterPro" id="IPR050536">
    <property type="entry name" value="DtxR_MntR_Metal-Reg"/>
</dbReference>
<dbReference type="EMBL" id="JACDUS010000009">
    <property type="protein sequence ID" value="MBA2882457.1"/>
    <property type="molecule type" value="Genomic_DNA"/>
</dbReference>
<feature type="domain" description="HTH dtxR-type" evidence="7">
    <location>
        <begin position="14"/>
        <end position="75"/>
    </location>
</feature>
<organism evidence="8 9">
    <name type="scientific">Desulfosalsimonas propionicica</name>
    <dbReference type="NCBI Taxonomy" id="332175"/>
    <lineage>
        <taxon>Bacteria</taxon>
        <taxon>Pseudomonadati</taxon>
        <taxon>Thermodesulfobacteriota</taxon>
        <taxon>Desulfobacteria</taxon>
        <taxon>Desulfobacterales</taxon>
        <taxon>Desulfosalsimonadaceae</taxon>
        <taxon>Desulfosalsimonas</taxon>
    </lineage>
</organism>
<dbReference type="PANTHER" id="PTHR33238:SF7">
    <property type="entry name" value="IRON-DEPENDENT TRANSCRIPTIONAL REGULATOR"/>
    <property type="match status" value="1"/>
</dbReference>
<keyword evidence="5" id="KW-0804">Transcription</keyword>
<evidence type="ECO:0000259" key="7">
    <source>
        <dbReference type="PROSITE" id="PS50944"/>
    </source>
</evidence>
<dbReference type="SUPFAM" id="SSF47979">
    <property type="entry name" value="Iron-dependent repressor protein, dimerization domain"/>
    <property type="match status" value="1"/>
</dbReference>
<dbReference type="PROSITE" id="PS50944">
    <property type="entry name" value="HTH_DTXR"/>
    <property type="match status" value="1"/>
</dbReference>
<keyword evidence="3" id="KW-0805">Transcription regulation</keyword>
<keyword evidence="4" id="KW-0238">DNA-binding</keyword>
<dbReference type="Gene3D" id="1.10.10.10">
    <property type="entry name" value="Winged helix-like DNA-binding domain superfamily/Winged helix DNA-binding domain"/>
    <property type="match status" value="1"/>
</dbReference>
<proteinExistence type="inferred from homology"/>
<evidence type="ECO:0000256" key="5">
    <source>
        <dbReference type="ARBA" id="ARBA00023163"/>
    </source>
</evidence>
<dbReference type="InterPro" id="IPR036388">
    <property type="entry name" value="WH-like_DNA-bd_sf"/>
</dbReference>
<evidence type="ECO:0000256" key="3">
    <source>
        <dbReference type="ARBA" id="ARBA00023015"/>
    </source>
</evidence>
<dbReference type="RefSeq" id="WP_181552086.1">
    <property type="nucleotide sequence ID" value="NZ_JACDUS010000009.1"/>
</dbReference>
<dbReference type="Pfam" id="PF02742">
    <property type="entry name" value="Fe_dep_repr_C"/>
    <property type="match status" value="1"/>
</dbReference>
<evidence type="ECO:0000256" key="6">
    <source>
        <dbReference type="ARBA" id="ARBA00025185"/>
    </source>
</evidence>
<accession>A0A7W0CB16</accession>
<evidence type="ECO:0000313" key="8">
    <source>
        <dbReference type="EMBL" id="MBA2882457.1"/>
    </source>
</evidence>
<sequence length="185" mass="21278">MNEPQKPDTKDKPLTPVMEDYLEAIFDLAAEKKVVRVKDIAGRLDVKMPTVTSMLKTLSKRGLVHYEKYEYVELTANGLAVGKEMRRRHGILYQFLTDILQVEPQMADEEACRMEHALSTSTLESFTDFMAFIQQCPRAGENWLQHFEEYRLCGYQPEKCRARTGDFACELKSRVGSLKDTSSEK</sequence>
<dbReference type="SUPFAM" id="SSF46785">
    <property type="entry name" value="Winged helix' DNA-binding domain"/>
    <property type="match status" value="1"/>
</dbReference>
<dbReference type="InterPro" id="IPR001367">
    <property type="entry name" value="Fe_dep_repressor"/>
</dbReference>
<dbReference type="Gene3D" id="1.10.60.10">
    <property type="entry name" value="Iron dependent repressor, metal binding and dimerisation domain"/>
    <property type="match status" value="1"/>
</dbReference>
<dbReference type="AlphaFoldDB" id="A0A7W0CB16"/>
<evidence type="ECO:0000256" key="4">
    <source>
        <dbReference type="ARBA" id="ARBA00023125"/>
    </source>
</evidence>
<dbReference type="PANTHER" id="PTHR33238">
    <property type="entry name" value="IRON (METAL) DEPENDENT REPRESSOR, DTXR FAMILY"/>
    <property type="match status" value="1"/>
</dbReference>